<keyword evidence="2" id="KW-1133">Transmembrane helix</keyword>
<keyword evidence="2" id="KW-0812">Transmembrane</keyword>
<evidence type="ECO:0000256" key="2">
    <source>
        <dbReference type="SAM" id="Phobius"/>
    </source>
</evidence>
<evidence type="ECO:0000313" key="3">
    <source>
        <dbReference type="EMBL" id="MFC4997581.1"/>
    </source>
</evidence>
<organism evidence="3 4">
    <name type="scientific">Dactylosporangium cerinum</name>
    <dbReference type="NCBI Taxonomy" id="1434730"/>
    <lineage>
        <taxon>Bacteria</taxon>
        <taxon>Bacillati</taxon>
        <taxon>Actinomycetota</taxon>
        <taxon>Actinomycetes</taxon>
        <taxon>Micromonosporales</taxon>
        <taxon>Micromonosporaceae</taxon>
        <taxon>Dactylosporangium</taxon>
    </lineage>
</organism>
<dbReference type="EMBL" id="JBHSIU010000010">
    <property type="protein sequence ID" value="MFC4997581.1"/>
    <property type="molecule type" value="Genomic_DNA"/>
</dbReference>
<evidence type="ECO:0008006" key="5">
    <source>
        <dbReference type="Google" id="ProtNLM"/>
    </source>
</evidence>
<feature type="transmembrane region" description="Helical" evidence="2">
    <location>
        <begin position="30"/>
        <end position="51"/>
    </location>
</feature>
<feature type="transmembrane region" description="Helical" evidence="2">
    <location>
        <begin position="107"/>
        <end position="128"/>
    </location>
</feature>
<accession>A0ABV9VMF9</accession>
<comment type="caution">
    <text evidence="3">The sequence shown here is derived from an EMBL/GenBank/DDBJ whole genome shotgun (WGS) entry which is preliminary data.</text>
</comment>
<dbReference type="RefSeq" id="WP_380113812.1">
    <property type="nucleotide sequence ID" value="NZ_JBHSIU010000010.1"/>
</dbReference>
<dbReference type="Proteomes" id="UP001595912">
    <property type="component" value="Unassembled WGS sequence"/>
</dbReference>
<protein>
    <recommendedName>
        <fullName evidence="5">DUF4386 family protein</fullName>
    </recommendedName>
</protein>
<name>A0ABV9VMF9_9ACTN</name>
<keyword evidence="2" id="KW-0472">Membrane</keyword>
<evidence type="ECO:0000256" key="1">
    <source>
        <dbReference type="SAM" id="MobiDB-lite"/>
    </source>
</evidence>
<feature type="region of interest" description="Disordered" evidence="1">
    <location>
        <begin position="1"/>
        <end position="21"/>
    </location>
</feature>
<feature type="transmembrane region" description="Helical" evidence="2">
    <location>
        <begin position="209"/>
        <end position="230"/>
    </location>
</feature>
<reference evidence="4" key="1">
    <citation type="journal article" date="2019" name="Int. J. Syst. Evol. Microbiol.">
        <title>The Global Catalogue of Microorganisms (GCM) 10K type strain sequencing project: providing services to taxonomists for standard genome sequencing and annotation.</title>
        <authorList>
            <consortium name="The Broad Institute Genomics Platform"/>
            <consortium name="The Broad Institute Genome Sequencing Center for Infectious Disease"/>
            <person name="Wu L."/>
            <person name="Ma J."/>
        </authorList>
    </citation>
    <scope>NUCLEOTIDE SEQUENCE [LARGE SCALE GENOMIC DNA]</scope>
    <source>
        <strain evidence="4">CGMCC 4.7152</strain>
    </source>
</reference>
<sequence>MQNMTNKATTNMTNAATTNMTNATNPARRVLPYAAGVSLIAGAALFFAGLATSPPSTGDDKAAYLQSLAADPFQTQLSALLLHYGNLLMGVGLLALPLLVRGRRGSVVTLVGALLGALCLIEMSGALLSDWFHMEIGRNLPVEQAVSLSDKVLAHPAQQLAFSPGPLVSLALLLTFAGLARAGVIGWWSLGAIVLGYAGLLFMPYDTPILPAVGTLPMLAVMAVAGLRVVNRTRVTVPAAAVSVA</sequence>
<feature type="transmembrane region" description="Helical" evidence="2">
    <location>
        <begin position="157"/>
        <end position="177"/>
    </location>
</feature>
<feature type="transmembrane region" description="Helical" evidence="2">
    <location>
        <begin position="81"/>
        <end position="100"/>
    </location>
</feature>
<keyword evidence="4" id="KW-1185">Reference proteome</keyword>
<gene>
    <name evidence="3" type="ORF">ACFPIJ_07070</name>
</gene>
<proteinExistence type="predicted"/>
<feature type="transmembrane region" description="Helical" evidence="2">
    <location>
        <begin position="184"/>
        <end position="203"/>
    </location>
</feature>
<evidence type="ECO:0000313" key="4">
    <source>
        <dbReference type="Proteomes" id="UP001595912"/>
    </source>
</evidence>